<reference evidence="1" key="2">
    <citation type="submission" date="2021-09" db="EMBL/GenBank/DDBJ databases">
        <authorList>
            <person name="Gilroy R."/>
        </authorList>
    </citation>
    <scope>NUCLEOTIDE SEQUENCE</scope>
    <source>
        <strain evidence="1">ChiBcec21-2208</strain>
    </source>
</reference>
<accession>A0A921LML9</accession>
<dbReference type="Pfam" id="PF20648">
    <property type="entry name" value="DUF6809"/>
    <property type="match status" value="1"/>
</dbReference>
<protein>
    <submittedName>
        <fullName evidence="1">Uncharacterized protein</fullName>
    </submittedName>
</protein>
<evidence type="ECO:0000313" key="1">
    <source>
        <dbReference type="EMBL" id="HJG27039.1"/>
    </source>
</evidence>
<comment type="caution">
    <text evidence="1">The sequence shown here is derived from an EMBL/GenBank/DDBJ whole genome shotgun (WGS) entry which is preliminary data.</text>
</comment>
<organism evidence="1 2">
    <name type="scientific">Subdoligranulum variabile</name>
    <dbReference type="NCBI Taxonomy" id="214851"/>
    <lineage>
        <taxon>Bacteria</taxon>
        <taxon>Bacillati</taxon>
        <taxon>Bacillota</taxon>
        <taxon>Clostridia</taxon>
        <taxon>Eubacteriales</taxon>
        <taxon>Oscillospiraceae</taxon>
        <taxon>Subdoligranulum</taxon>
    </lineage>
</organism>
<dbReference type="Proteomes" id="UP000782880">
    <property type="component" value="Unassembled WGS sequence"/>
</dbReference>
<evidence type="ECO:0000313" key="2">
    <source>
        <dbReference type="Proteomes" id="UP000782880"/>
    </source>
</evidence>
<dbReference type="InterPro" id="IPR049215">
    <property type="entry name" value="DUF6809"/>
</dbReference>
<reference evidence="1" key="1">
    <citation type="journal article" date="2021" name="PeerJ">
        <title>Extensive microbial diversity within the chicken gut microbiome revealed by metagenomics and culture.</title>
        <authorList>
            <person name="Gilroy R."/>
            <person name="Ravi A."/>
            <person name="Getino M."/>
            <person name="Pursley I."/>
            <person name="Horton D.L."/>
            <person name="Alikhan N.F."/>
            <person name="Baker D."/>
            <person name="Gharbi K."/>
            <person name="Hall N."/>
            <person name="Watson M."/>
            <person name="Adriaenssens E.M."/>
            <person name="Foster-Nyarko E."/>
            <person name="Jarju S."/>
            <person name="Secka A."/>
            <person name="Antonio M."/>
            <person name="Oren A."/>
            <person name="Chaudhuri R.R."/>
            <person name="La Ragione R."/>
            <person name="Hildebrand F."/>
            <person name="Pallen M.J."/>
        </authorList>
    </citation>
    <scope>NUCLEOTIDE SEQUENCE</scope>
    <source>
        <strain evidence="1">ChiBcec21-2208</strain>
    </source>
</reference>
<sequence>MDLFDGSVYPYEQVVPRSEAYRKLRREIADLSRELQKELNGEECDKVEHYRDLLSDSFHLEGVAYFGEGLRLGIGIMTELYSVSSKRVTDEADDPGEE</sequence>
<dbReference type="EMBL" id="DYVE01000003">
    <property type="protein sequence ID" value="HJG27039.1"/>
    <property type="molecule type" value="Genomic_DNA"/>
</dbReference>
<gene>
    <name evidence="1" type="ORF">K8V20_00105</name>
</gene>
<name>A0A921LML9_9FIRM</name>
<proteinExistence type="predicted"/>
<dbReference type="AlphaFoldDB" id="A0A921LML9"/>